<sequence length="54" mass="6517">MRQEEVNFALNDKFNTSMIPGRFARMMRTCKIWQFIRFVIINIKMIIVVRKSHG</sequence>
<organism evidence="2 3">
    <name type="scientific">Sulfurimonas diazotrophicus</name>
    <dbReference type="NCBI Taxonomy" id="3131939"/>
    <lineage>
        <taxon>Bacteria</taxon>
        <taxon>Pseudomonadati</taxon>
        <taxon>Campylobacterota</taxon>
        <taxon>Epsilonproteobacteria</taxon>
        <taxon>Campylobacterales</taxon>
        <taxon>Sulfurimonadaceae</taxon>
        <taxon>Sulfurimonas</taxon>
    </lineage>
</organism>
<name>A0ABZ3H7Q0_9BACT</name>
<keyword evidence="1" id="KW-0812">Transmembrane</keyword>
<keyword evidence="1" id="KW-1133">Transmembrane helix</keyword>
<accession>A0ABZ3H7Q0</accession>
<feature type="transmembrane region" description="Helical" evidence="1">
    <location>
        <begin position="32"/>
        <end position="49"/>
    </location>
</feature>
<keyword evidence="1" id="KW-0472">Membrane</keyword>
<protein>
    <submittedName>
        <fullName evidence="2">Uncharacterized protein</fullName>
    </submittedName>
</protein>
<evidence type="ECO:0000313" key="3">
    <source>
        <dbReference type="Proteomes" id="UP001447842"/>
    </source>
</evidence>
<reference evidence="2 3" key="1">
    <citation type="submission" date="2024-03" db="EMBL/GenBank/DDBJ databases">
        <title>Sulfurimonas sp. HSL3-1.</title>
        <authorList>
            <person name="Wang S."/>
        </authorList>
    </citation>
    <scope>NUCLEOTIDE SEQUENCE [LARGE SCALE GENOMIC DNA]</scope>
    <source>
        <strain evidence="2 3">HSL3-1</strain>
    </source>
</reference>
<dbReference type="EMBL" id="CP147920">
    <property type="protein sequence ID" value="XAU14576.1"/>
    <property type="molecule type" value="Genomic_DNA"/>
</dbReference>
<dbReference type="Proteomes" id="UP001447842">
    <property type="component" value="Chromosome"/>
</dbReference>
<evidence type="ECO:0000313" key="2">
    <source>
        <dbReference type="EMBL" id="XAU14576.1"/>
    </source>
</evidence>
<keyword evidence="3" id="KW-1185">Reference proteome</keyword>
<evidence type="ECO:0000256" key="1">
    <source>
        <dbReference type="SAM" id="Phobius"/>
    </source>
</evidence>
<dbReference type="RefSeq" id="WP_231018948.1">
    <property type="nucleotide sequence ID" value="NZ_CP147920.1"/>
</dbReference>
<gene>
    <name evidence="2" type="ORF">WCY31_10015</name>
</gene>
<proteinExistence type="predicted"/>